<keyword evidence="1" id="KW-0812">Transmembrane</keyword>
<sequence length="80" mass="9011">MDLYKPSIVAHAFNGLLLLVALLLTVLNFSKVKLMDPFHLIVLTLLFAIAVSIHGLSHLGLEYVYHFNPIDIVMTNHKIE</sequence>
<protein>
    <recommendedName>
        <fullName evidence="3">DUF4405 domain-containing protein</fullName>
    </recommendedName>
</protein>
<dbReference type="EMBL" id="MN740994">
    <property type="protein sequence ID" value="QHU22044.1"/>
    <property type="molecule type" value="Genomic_DNA"/>
</dbReference>
<organism evidence="2">
    <name type="scientific">viral metagenome</name>
    <dbReference type="NCBI Taxonomy" id="1070528"/>
    <lineage>
        <taxon>unclassified sequences</taxon>
        <taxon>metagenomes</taxon>
        <taxon>organismal metagenomes</taxon>
    </lineage>
</organism>
<evidence type="ECO:0000313" key="2">
    <source>
        <dbReference type="EMBL" id="QHU22044.1"/>
    </source>
</evidence>
<accession>A0A6C0KZT9</accession>
<dbReference type="AlphaFoldDB" id="A0A6C0KZT9"/>
<evidence type="ECO:0000256" key="1">
    <source>
        <dbReference type="SAM" id="Phobius"/>
    </source>
</evidence>
<name>A0A6C0KZT9_9ZZZZ</name>
<proteinExistence type="predicted"/>
<keyword evidence="1" id="KW-1133">Transmembrane helix</keyword>
<feature type="transmembrane region" description="Helical" evidence="1">
    <location>
        <begin position="38"/>
        <end position="57"/>
    </location>
</feature>
<keyword evidence="1" id="KW-0472">Membrane</keyword>
<feature type="transmembrane region" description="Helical" evidence="1">
    <location>
        <begin position="6"/>
        <end position="26"/>
    </location>
</feature>
<evidence type="ECO:0008006" key="3">
    <source>
        <dbReference type="Google" id="ProtNLM"/>
    </source>
</evidence>
<reference evidence="2" key="1">
    <citation type="journal article" date="2020" name="Nature">
        <title>Giant virus diversity and host interactions through global metagenomics.</title>
        <authorList>
            <person name="Schulz F."/>
            <person name="Roux S."/>
            <person name="Paez-Espino D."/>
            <person name="Jungbluth S."/>
            <person name="Walsh D.A."/>
            <person name="Denef V.J."/>
            <person name="McMahon K.D."/>
            <person name="Konstantinidis K.T."/>
            <person name="Eloe-Fadrosh E.A."/>
            <person name="Kyrpides N.C."/>
            <person name="Woyke T."/>
        </authorList>
    </citation>
    <scope>NUCLEOTIDE SEQUENCE</scope>
    <source>
        <strain evidence="2">GVMAG-S-3300013286-35</strain>
    </source>
</reference>